<evidence type="ECO:0000313" key="2">
    <source>
        <dbReference type="EMBL" id="EYC17507.1"/>
    </source>
</evidence>
<gene>
    <name evidence="2" type="primary">Acey_s0030.g2096</name>
    <name evidence="2" type="ORF">Y032_0030g2096</name>
</gene>
<protein>
    <submittedName>
        <fullName evidence="2">Uncharacterized protein</fullName>
    </submittedName>
</protein>
<dbReference type="Proteomes" id="UP000024635">
    <property type="component" value="Unassembled WGS sequence"/>
</dbReference>
<name>A0A016URR7_9BILA</name>
<reference evidence="3" key="1">
    <citation type="journal article" date="2015" name="Nat. Genet.">
        <title>The genome and transcriptome of the zoonotic hookworm Ancylostoma ceylanicum identify infection-specific gene families.</title>
        <authorList>
            <person name="Schwarz E.M."/>
            <person name="Hu Y."/>
            <person name="Antoshechkin I."/>
            <person name="Miller M.M."/>
            <person name="Sternberg P.W."/>
            <person name="Aroian R.V."/>
        </authorList>
    </citation>
    <scope>NUCLEOTIDE SEQUENCE</scope>
    <source>
        <strain evidence="3">HY135</strain>
    </source>
</reference>
<dbReference type="AlphaFoldDB" id="A0A016URR7"/>
<evidence type="ECO:0000313" key="3">
    <source>
        <dbReference type="Proteomes" id="UP000024635"/>
    </source>
</evidence>
<feature type="region of interest" description="Disordered" evidence="1">
    <location>
        <begin position="1"/>
        <end position="21"/>
    </location>
</feature>
<keyword evidence="3" id="KW-1185">Reference proteome</keyword>
<evidence type="ECO:0000256" key="1">
    <source>
        <dbReference type="SAM" id="MobiDB-lite"/>
    </source>
</evidence>
<accession>A0A016URR7</accession>
<organism evidence="2 3">
    <name type="scientific">Ancylostoma ceylanicum</name>
    <dbReference type="NCBI Taxonomy" id="53326"/>
    <lineage>
        <taxon>Eukaryota</taxon>
        <taxon>Metazoa</taxon>
        <taxon>Ecdysozoa</taxon>
        <taxon>Nematoda</taxon>
        <taxon>Chromadorea</taxon>
        <taxon>Rhabditida</taxon>
        <taxon>Rhabditina</taxon>
        <taxon>Rhabditomorpha</taxon>
        <taxon>Strongyloidea</taxon>
        <taxon>Ancylostomatidae</taxon>
        <taxon>Ancylostomatinae</taxon>
        <taxon>Ancylostoma</taxon>
    </lineage>
</organism>
<proteinExistence type="predicted"/>
<comment type="caution">
    <text evidence="2">The sequence shown here is derived from an EMBL/GenBank/DDBJ whole genome shotgun (WGS) entry which is preliminary data.</text>
</comment>
<dbReference type="EMBL" id="JARK01001366">
    <property type="protein sequence ID" value="EYC17507.1"/>
    <property type="molecule type" value="Genomic_DNA"/>
</dbReference>
<sequence length="66" mass="7109">MSATSTMPAPRSRGGITPTCAGCSPQLQRRVNTFSPVRSMRSTVLHVFACIFAKQTGTNLVAKKRV</sequence>